<comment type="function">
    <text evidence="2">Required for maturation of urease via the functional incorporation of the urease nickel metallocenter.</text>
</comment>
<evidence type="ECO:0000313" key="4">
    <source>
        <dbReference type="Proteomes" id="UP001589793"/>
    </source>
</evidence>
<evidence type="ECO:0000256" key="2">
    <source>
        <dbReference type="HAMAP-Rule" id="MF_01384"/>
    </source>
</evidence>
<accession>A0ABV6RCI8</accession>
<dbReference type="Pfam" id="PF01774">
    <property type="entry name" value="UreD"/>
    <property type="match status" value="1"/>
</dbReference>
<gene>
    <name evidence="2" type="primary">ureD</name>
    <name evidence="3" type="ORF">ACFFF6_12135</name>
</gene>
<protein>
    <recommendedName>
        <fullName evidence="2">Urease accessory protein UreD</fullName>
    </recommendedName>
</protein>
<keyword evidence="1 2" id="KW-0143">Chaperone</keyword>
<evidence type="ECO:0000313" key="3">
    <source>
        <dbReference type="EMBL" id="MFC0674707.1"/>
    </source>
</evidence>
<keyword evidence="2" id="KW-0963">Cytoplasm</keyword>
<dbReference type="InterPro" id="IPR002669">
    <property type="entry name" value="UreD"/>
</dbReference>
<comment type="subunit">
    <text evidence="2">UreD, UreF and UreG form a complex that acts as a GTP-hydrolysis-dependent molecular chaperone, activating the urease apoprotein by helping to assemble the nickel containing metallocenter of UreC. The UreE protein probably delivers the nickel.</text>
</comment>
<organism evidence="3 4">
    <name type="scientific">Brachybacterium hainanense</name>
    <dbReference type="NCBI Taxonomy" id="1541174"/>
    <lineage>
        <taxon>Bacteria</taxon>
        <taxon>Bacillati</taxon>
        <taxon>Actinomycetota</taxon>
        <taxon>Actinomycetes</taxon>
        <taxon>Micrococcales</taxon>
        <taxon>Dermabacteraceae</taxon>
        <taxon>Brachybacterium</taxon>
    </lineage>
</organism>
<name>A0ABV6RCI8_9MICO</name>
<dbReference type="RefSeq" id="WP_376981049.1">
    <property type="nucleotide sequence ID" value="NZ_JBHLSV010000014.1"/>
</dbReference>
<proteinExistence type="inferred from homology"/>
<evidence type="ECO:0000256" key="1">
    <source>
        <dbReference type="ARBA" id="ARBA00023186"/>
    </source>
</evidence>
<keyword evidence="4" id="KW-1185">Reference proteome</keyword>
<dbReference type="HAMAP" id="MF_01384">
    <property type="entry name" value="UreD"/>
    <property type="match status" value="1"/>
</dbReference>
<reference evidence="3 4" key="1">
    <citation type="submission" date="2024-09" db="EMBL/GenBank/DDBJ databases">
        <authorList>
            <person name="Sun Q."/>
            <person name="Mori K."/>
        </authorList>
    </citation>
    <scope>NUCLEOTIDE SEQUENCE [LARGE SCALE GENOMIC DNA]</scope>
    <source>
        <strain evidence="3 4">CICC 10874</strain>
    </source>
</reference>
<dbReference type="EMBL" id="JBHLSV010000014">
    <property type="protein sequence ID" value="MFC0674707.1"/>
    <property type="molecule type" value="Genomic_DNA"/>
</dbReference>
<comment type="caution">
    <text evidence="3">The sequence shown here is derived from an EMBL/GenBank/DDBJ whole genome shotgun (WGS) entry which is preliminary data.</text>
</comment>
<sequence length="246" mass="25675">MTATRVRVQLRDDRVAVPELRAGDALVPRILDVEGRRIRIALVGRCATLLAGDRVEVAVAVGPGVELELVEPSGTVAYDGRGAPASWAARIEVGPGGALLWNAAPFVIARGADVPRDLHVDLADGAFALLSELLVLGRSGEAGGALLARQRVHRAGRPLLVEDLDLRDAVLRALPGVLGQERVLGSVALLGLRPEHIPGPHATPLAGPGALARVLAPAVHCAQPVVEAFWREWRGLVQAAGTSTGS</sequence>
<dbReference type="Proteomes" id="UP001589793">
    <property type="component" value="Unassembled WGS sequence"/>
</dbReference>
<comment type="subcellular location">
    <subcellularLocation>
        <location evidence="2">Cytoplasm</location>
    </subcellularLocation>
</comment>
<comment type="similarity">
    <text evidence="2">Belongs to the UreD family.</text>
</comment>
<keyword evidence="2" id="KW-0996">Nickel insertion</keyword>